<sequence>MGNLMPLLCPQDPGRVVFNRREERERQTPAAAETSTVDLNTQTPRSRASQETTPRIARLTRKSTQQKRAIHLRKESALLIQIREQVSHLPLGS</sequence>
<dbReference type="EMBL" id="JAUZQC010000004">
    <property type="protein sequence ID" value="KAK5872674.1"/>
    <property type="molecule type" value="Genomic_DNA"/>
</dbReference>
<proteinExistence type="predicted"/>
<feature type="compositionally biased region" description="Polar residues" evidence="1">
    <location>
        <begin position="33"/>
        <end position="53"/>
    </location>
</feature>
<reference evidence="2 3" key="1">
    <citation type="journal article" date="2023" name="Genes (Basel)">
        <title>Chromosome-Level Genome Assembly and Circadian Gene Repertoire of the Patagonia Blennie Eleginops maclovinus-The Closest Ancestral Proxy of Antarctic Cryonotothenioids.</title>
        <authorList>
            <person name="Cheng C.C."/>
            <person name="Rivera-Colon A.G."/>
            <person name="Minhas B.F."/>
            <person name="Wilson L."/>
            <person name="Rayamajhi N."/>
            <person name="Vargas-Chacoff L."/>
            <person name="Catchen J.M."/>
        </authorList>
    </citation>
    <scope>NUCLEOTIDE SEQUENCE [LARGE SCALE GENOMIC DNA]</scope>
    <source>
        <strain evidence="2">JMC-PN-2008</strain>
    </source>
</reference>
<feature type="region of interest" description="Disordered" evidence="1">
    <location>
        <begin position="19"/>
        <end position="68"/>
    </location>
</feature>
<evidence type="ECO:0000313" key="3">
    <source>
        <dbReference type="Proteomes" id="UP001346869"/>
    </source>
</evidence>
<feature type="compositionally biased region" description="Basic residues" evidence="1">
    <location>
        <begin position="58"/>
        <end position="68"/>
    </location>
</feature>
<protein>
    <submittedName>
        <fullName evidence="2">Uncharacterized protein</fullName>
    </submittedName>
</protein>
<keyword evidence="3" id="KW-1185">Reference proteome</keyword>
<organism evidence="2 3">
    <name type="scientific">Eleginops maclovinus</name>
    <name type="common">Patagonian blennie</name>
    <name type="synonym">Eleginus maclovinus</name>
    <dbReference type="NCBI Taxonomy" id="56733"/>
    <lineage>
        <taxon>Eukaryota</taxon>
        <taxon>Metazoa</taxon>
        <taxon>Chordata</taxon>
        <taxon>Craniata</taxon>
        <taxon>Vertebrata</taxon>
        <taxon>Euteleostomi</taxon>
        <taxon>Actinopterygii</taxon>
        <taxon>Neopterygii</taxon>
        <taxon>Teleostei</taxon>
        <taxon>Neoteleostei</taxon>
        <taxon>Acanthomorphata</taxon>
        <taxon>Eupercaria</taxon>
        <taxon>Perciformes</taxon>
        <taxon>Notothenioidei</taxon>
        <taxon>Eleginopidae</taxon>
        <taxon>Eleginops</taxon>
    </lineage>
</organism>
<accession>A0AAN7Y700</accession>
<evidence type="ECO:0000313" key="2">
    <source>
        <dbReference type="EMBL" id="KAK5872674.1"/>
    </source>
</evidence>
<evidence type="ECO:0000256" key="1">
    <source>
        <dbReference type="SAM" id="MobiDB-lite"/>
    </source>
</evidence>
<reference evidence="2 3" key="2">
    <citation type="journal article" date="2023" name="Mol. Biol. Evol.">
        <title>Genomics of Secondarily Temperate Adaptation in the Only Non-Antarctic Icefish.</title>
        <authorList>
            <person name="Rivera-Colon A.G."/>
            <person name="Rayamajhi N."/>
            <person name="Minhas B.F."/>
            <person name="Madrigal G."/>
            <person name="Bilyk K.T."/>
            <person name="Yoon V."/>
            <person name="Hune M."/>
            <person name="Gregory S."/>
            <person name="Cheng C.H.C."/>
            <person name="Catchen J.M."/>
        </authorList>
    </citation>
    <scope>NUCLEOTIDE SEQUENCE [LARGE SCALE GENOMIC DNA]</scope>
    <source>
        <strain evidence="2">JMC-PN-2008</strain>
    </source>
</reference>
<name>A0AAN7Y700_ELEMC</name>
<gene>
    <name evidence="2" type="ORF">PBY51_013352</name>
</gene>
<dbReference type="AlphaFoldDB" id="A0AAN7Y700"/>
<dbReference type="Proteomes" id="UP001346869">
    <property type="component" value="Unassembled WGS sequence"/>
</dbReference>
<comment type="caution">
    <text evidence="2">The sequence shown here is derived from an EMBL/GenBank/DDBJ whole genome shotgun (WGS) entry which is preliminary data.</text>
</comment>